<dbReference type="Proteomes" id="UP000232491">
    <property type="component" value="Chromosome"/>
</dbReference>
<evidence type="ECO:0000313" key="4">
    <source>
        <dbReference type="EMBL" id="MDN4187461.1"/>
    </source>
</evidence>
<dbReference type="RefSeq" id="WP_014483966.1">
    <property type="nucleotide sequence ID" value="NZ_BAABSL010000004.1"/>
</dbReference>
<dbReference type="EMBL" id="JAJBPF010000003">
    <property type="protein sequence ID" value="MCB5644159.1"/>
    <property type="molecule type" value="Genomic_DNA"/>
</dbReference>
<reference evidence="4" key="5">
    <citation type="journal article" date="2022" name="3 Biotech.">
        <title>Isomaltooligosaccharides utilization and genomic characterization of human infant anti-inflammatory Bifidobacterium longum and Bifidobacterium breve strains.</title>
        <authorList>
            <person name="Sharma S."/>
            <person name="Singh S."/>
            <person name="Chaudhary V."/>
            <person name="Mantri S."/>
            <person name="Chander A."/>
            <person name="Maurya R."/>
            <person name="Rajarammohan S."/>
            <person name="Singh R.P."/>
            <person name="Rishi P."/>
            <person name="Bishnoi M."/>
            <person name="Bhadada S.K."/>
            <person name="Kondepudi K.K."/>
        </authorList>
    </citation>
    <scope>NUCLEOTIDE SEQUENCE</scope>
    <source>
        <strain evidence="4">Bif11</strain>
    </source>
</reference>
<reference evidence="2 6" key="1">
    <citation type="submission" date="2017-05" db="EMBL/GenBank/DDBJ databases">
        <title>Comparative genomics and methylome analysis of the gut commensal Bifidobacterium breve.</title>
        <authorList>
            <person name="Bottacini F."/>
            <person name="Morrissey R."/>
            <person name="Roberts R.J."/>
            <person name="James K."/>
            <person name="van Breen J."/>
            <person name="Egan M."/>
            <person name="Lambert J."/>
            <person name="van Limpt K."/>
            <person name="Stanton C."/>
            <person name="Knol J."/>
            <person name="O' Connell Motherway M."/>
            <person name="van Sinderen D."/>
        </authorList>
    </citation>
    <scope>NUCLEOTIDE SEQUENCE [LARGE SCALE GENOMIC DNA]</scope>
    <source>
        <strain evidence="2 6">215W447a</strain>
    </source>
</reference>
<dbReference type="Proteomes" id="UP001169990">
    <property type="component" value="Unassembled WGS sequence"/>
</dbReference>
<accession>A0A0L0LUF8</accession>
<name>A0A0L0LUF8_BIFBR</name>
<dbReference type="AlphaFoldDB" id="A0A0L0LUF8"/>
<feature type="domain" description="Glutaredoxin" evidence="1">
    <location>
        <begin position="5"/>
        <end position="58"/>
    </location>
</feature>
<dbReference type="CDD" id="cd02976">
    <property type="entry name" value="NrdH"/>
    <property type="match status" value="1"/>
</dbReference>
<evidence type="ECO:0000313" key="7">
    <source>
        <dbReference type="Proteomes" id="UP000494173"/>
    </source>
</evidence>
<reference evidence="4" key="2">
    <citation type="submission" date="2018-05" db="EMBL/GenBank/DDBJ databases">
        <authorList>
            <person name="Kondepudi K.K."/>
            <person name="Singh S."/>
            <person name="Chaudhry V."/>
            <person name="Mantri S."/>
            <person name="Bhadada S."/>
            <person name="Bishnoi M."/>
            <person name="Kaur J."/>
            <person name="Sharma S."/>
            <person name="Bhatia R."/>
        </authorList>
    </citation>
    <scope>NUCLEOTIDE SEQUENCE</scope>
    <source>
        <strain evidence="4">Bif11</strain>
    </source>
</reference>
<dbReference type="OMA" id="IWHNIEE"/>
<dbReference type="InterPro" id="IPR036249">
    <property type="entry name" value="Thioredoxin-like_sf"/>
</dbReference>
<dbReference type="OrthoDB" id="8991911at2"/>
<evidence type="ECO:0000313" key="2">
    <source>
        <dbReference type="EMBL" id="AUE02648.1"/>
    </source>
</evidence>
<dbReference type="Proteomes" id="UP000494173">
    <property type="component" value="Unassembled WGS sequence"/>
</dbReference>
<evidence type="ECO:0000313" key="5">
    <source>
        <dbReference type="EMBL" id="VWQ22600.1"/>
    </source>
</evidence>
<dbReference type="PROSITE" id="PS51354">
    <property type="entry name" value="GLUTAREDOXIN_2"/>
    <property type="match status" value="1"/>
</dbReference>
<dbReference type="InterPro" id="IPR011915">
    <property type="entry name" value="GlrX_actino"/>
</dbReference>
<sequence length="83" mass="9037">MAIDIYGATWCGDCRQAKNTLDKLGAAYTWHNIEEEEGAADRAVAISGQQHIPVVLYGDGSFQVEPSAVDIKNKLQELGELTD</sequence>
<dbReference type="SUPFAM" id="SSF52833">
    <property type="entry name" value="Thioredoxin-like"/>
    <property type="match status" value="1"/>
</dbReference>
<dbReference type="EMBL" id="CABWKB010000016">
    <property type="protein sequence ID" value="VWQ22600.1"/>
    <property type="molecule type" value="Genomic_DNA"/>
</dbReference>
<dbReference type="Proteomes" id="UP001198148">
    <property type="component" value="Unassembled WGS sequence"/>
</dbReference>
<dbReference type="EMBL" id="CP021558">
    <property type="protein sequence ID" value="AUE02648.1"/>
    <property type="molecule type" value="Genomic_DNA"/>
</dbReference>
<reference evidence="5 7" key="3">
    <citation type="submission" date="2019-10" db="EMBL/GenBank/DDBJ databases">
        <authorList>
            <consortium name="Melissa Lawson"/>
            <person name="O'neill I."/>
        </authorList>
    </citation>
    <scope>NUCLEOTIDE SEQUENCE [LARGE SCALE GENOMIC DNA]</scope>
    <source>
        <strain evidence="5">LH_24</strain>
    </source>
</reference>
<organism evidence="5 7">
    <name type="scientific">Bifidobacterium breve</name>
    <dbReference type="NCBI Taxonomy" id="1685"/>
    <lineage>
        <taxon>Bacteria</taxon>
        <taxon>Bacillati</taxon>
        <taxon>Actinomycetota</taxon>
        <taxon>Actinomycetes</taxon>
        <taxon>Bifidobacteriales</taxon>
        <taxon>Bifidobacteriaceae</taxon>
        <taxon>Bifidobacterium</taxon>
    </lineage>
</organism>
<dbReference type="InterPro" id="IPR002109">
    <property type="entry name" value="Glutaredoxin"/>
</dbReference>
<proteinExistence type="predicted"/>
<evidence type="ECO:0000259" key="1">
    <source>
        <dbReference type="Pfam" id="PF00462"/>
    </source>
</evidence>
<evidence type="ECO:0000313" key="6">
    <source>
        <dbReference type="Proteomes" id="UP000232491"/>
    </source>
</evidence>
<dbReference type="Gene3D" id="3.40.30.10">
    <property type="entry name" value="Glutaredoxin"/>
    <property type="match status" value="1"/>
</dbReference>
<dbReference type="EMBL" id="QELD01000005">
    <property type="protein sequence ID" value="MDN4187461.1"/>
    <property type="molecule type" value="Genomic_DNA"/>
</dbReference>
<gene>
    <name evidence="2" type="ORF">BB215W447A_0619</name>
    <name evidence="5" type="ORF">BIFLH24_01491</name>
    <name evidence="4" type="ORF">DC496_03575</name>
    <name evidence="3" type="ORF">LIP63_01860</name>
</gene>
<protein>
    <submittedName>
        <fullName evidence="2 4">Glutaredoxin</fullName>
    </submittedName>
    <submittedName>
        <fullName evidence="5">Glutaredoxin.1/MT3292</fullName>
    </submittedName>
    <submittedName>
        <fullName evidence="3">Mycoredoxin</fullName>
    </submittedName>
</protein>
<dbReference type="Pfam" id="PF00462">
    <property type="entry name" value="Glutaredoxin"/>
    <property type="match status" value="1"/>
</dbReference>
<evidence type="ECO:0000313" key="3">
    <source>
        <dbReference type="EMBL" id="MCB5644159.1"/>
    </source>
</evidence>
<dbReference type="NCBIfam" id="TIGR02200">
    <property type="entry name" value="GlrX_actino"/>
    <property type="match status" value="1"/>
</dbReference>
<reference evidence="3" key="4">
    <citation type="submission" date="2021-10" db="EMBL/GenBank/DDBJ databases">
        <title>Collection of gut derived symbiotic bacterial strains cultured from healthy donors.</title>
        <authorList>
            <person name="Lin H."/>
            <person name="Littmann E."/>
            <person name="Claire K."/>
            <person name="Pamer E."/>
        </authorList>
    </citation>
    <scope>NUCLEOTIDE SEQUENCE</scope>
    <source>
        <strain evidence="3">MSK.23.105</strain>
    </source>
</reference>